<dbReference type="InterPro" id="IPR003593">
    <property type="entry name" value="AAA+_ATPase"/>
</dbReference>
<evidence type="ECO:0000313" key="10">
    <source>
        <dbReference type="EMBL" id="SES37889.1"/>
    </source>
</evidence>
<feature type="domain" description="ABC transmembrane type-1" evidence="9">
    <location>
        <begin position="65"/>
        <end position="325"/>
    </location>
</feature>
<dbReference type="SUPFAM" id="SSF52540">
    <property type="entry name" value="P-loop containing nucleoside triphosphate hydrolases"/>
    <property type="match status" value="1"/>
</dbReference>
<dbReference type="PANTHER" id="PTHR24221">
    <property type="entry name" value="ATP-BINDING CASSETTE SUB-FAMILY B"/>
    <property type="match status" value="1"/>
</dbReference>
<dbReference type="InterPro" id="IPR027417">
    <property type="entry name" value="P-loop_NTPase"/>
</dbReference>
<keyword evidence="5 7" id="KW-1133">Transmembrane helix</keyword>
<dbReference type="InterPro" id="IPR017871">
    <property type="entry name" value="ABC_transporter-like_CS"/>
</dbReference>
<dbReference type="InterPro" id="IPR036640">
    <property type="entry name" value="ABC1_TM_sf"/>
</dbReference>
<dbReference type="PROSITE" id="PS50893">
    <property type="entry name" value="ABC_TRANSPORTER_2"/>
    <property type="match status" value="1"/>
</dbReference>
<reference evidence="10 11" key="1">
    <citation type="submission" date="2016-10" db="EMBL/GenBank/DDBJ databases">
        <authorList>
            <person name="de Groot N.N."/>
        </authorList>
    </citation>
    <scope>NUCLEOTIDE SEQUENCE [LARGE SCALE GENOMIC DNA]</scope>
    <source>
        <strain evidence="10 11">AR40</strain>
    </source>
</reference>
<evidence type="ECO:0000313" key="11">
    <source>
        <dbReference type="Proteomes" id="UP000182584"/>
    </source>
</evidence>
<dbReference type="SUPFAM" id="SSF90123">
    <property type="entry name" value="ABC transporter transmembrane region"/>
    <property type="match status" value="1"/>
</dbReference>
<dbReference type="InterPro" id="IPR003439">
    <property type="entry name" value="ABC_transporter-like_ATP-bd"/>
</dbReference>
<feature type="transmembrane region" description="Helical" evidence="7">
    <location>
        <begin position="79"/>
        <end position="104"/>
    </location>
</feature>
<evidence type="ECO:0000256" key="1">
    <source>
        <dbReference type="ARBA" id="ARBA00004651"/>
    </source>
</evidence>
<keyword evidence="2 7" id="KW-0812">Transmembrane</keyword>
<name>A0A1H9WVP6_BUTFI</name>
<dbReference type="PANTHER" id="PTHR24221:SF654">
    <property type="entry name" value="ATP-BINDING CASSETTE SUB-FAMILY B MEMBER 6"/>
    <property type="match status" value="1"/>
</dbReference>
<dbReference type="SMART" id="SM00382">
    <property type="entry name" value="AAA"/>
    <property type="match status" value="1"/>
</dbReference>
<evidence type="ECO:0000256" key="6">
    <source>
        <dbReference type="ARBA" id="ARBA00023136"/>
    </source>
</evidence>
<dbReference type="Pfam" id="PF00005">
    <property type="entry name" value="ABC_tran"/>
    <property type="match status" value="1"/>
</dbReference>
<dbReference type="GO" id="GO:0005886">
    <property type="term" value="C:plasma membrane"/>
    <property type="evidence" value="ECO:0007669"/>
    <property type="project" value="UniProtKB-SubCell"/>
</dbReference>
<proteinExistence type="predicted"/>
<feature type="transmembrane region" description="Helical" evidence="7">
    <location>
        <begin position="151"/>
        <end position="174"/>
    </location>
</feature>
<comment type="subcellular location">
    <subcellularLocation>
        <location evidence="1">Cell membrane</location>
        <topology evidence="1">Multi-pass membrane protein</topology>
    </subcellularLocation>
</comment>
<dbReference type="Gene3D" id="1.20.1560.10">
    <property type="entry name" value="ABC transporter type 1, transmembrane domain"/>
    <property type="match status" value="1"/>
</dbReference>
<dbReference type="InterPro" id="IPR039421">
    <property type="entry name" value="Type_1_exporter"/>
</dbReference>
<dbReference type="InterPro" id="IPR011527">
    <property type="entry name" value="ABC1_TM_dom"/>
</dbReference>
<accession>A0A1H9WVP6</accession>
<dbReference type="Proteomes" id="UP000182584">
    <property type="component" value="Unassembled WGS sequence"/>
</dbReference>
<dbReference type="GO" id="GO:0140359">
    <property type="term" value="F:ABC-type transporter activity"/>
    <property type="evidence" value="ECO:0007669"/>
    <property type="project" value="InterPro"/>
</dbReference>
<dbReference type="AlphaFoldDB" id="A0A1H9WVP6"/>
<keyword evidence="3" id="KW-0547">Nucleotide-binding</keyword>
<dbReference type="GO" id="GO:0005524">
    <property type="term" value="F:ATP binding"/>
    <property type="evidence" value="ECO:0007669"/>
    <property type="project" value="UniProtKB-KW"/>
</dbReference>
<dbReference type="EMBL" id="FOGJ01000035">
    <property type="protein sequence ID" value="SES37889.1"/>
    <property type="molecule type" value="Genomic_DNA"/>
</dbReference>
<feature type="transmembrane region" description="Helical" evidence="7">
    <location>
        <begin position="270"/>
        <end position="289"/>
    </location>
</feature>
<gene>
    <name evidence="10" type="ORF">SAMN04487884_13522</name>
</gene>
<dbReference type="Pfam" id="PF00664">
    <property type="entry name" value="ABC_membrane"/>
    <property type="match status" value="1"/>
</dbReference>
<evidence type="ECO:0000256" key="5">
    <source>
        <dbReference type="ARBA" id="ARBA00022989"/>
    </source>
</evidence>
<dbReference type="Gene3D" id="3.40.50.300">
    <property type="entry name" value="P-loop containing nucleotide triphosphate hydrolases"/>
    <property type="match status" value="1"/>
</dbReference>
<keyword evidence="4" id="KW-0067">ATP-binding</keyword>
<feature type="transmembrane region" description="Helical" evidence="7">
    <location>
        <begin position="24"/>
        <end position="46"/>
    </location>
</feature>
<protein>
    <submittedName>
        <fullName evidence="10">ABC-type multidrug transport system, ATPase and permease component</fullName>
    </submittedName>
</protein>
<sequence>MDVIGDNMIKKVYRILDAHQKSRMFILLVLILGGALFETLGVSAILPLVSAVTDPTIIETDKKYKYVYDLLGLSSYKSFILFMALGLVAVYVVKNVYLILLNIAQNHFVTNNQRRLSVRLMKCYMRQNYLFHVEHNIAELQRNVETDVNSFIIVITNILQLATETLVCIMLTVFLMVTDFYTTFLLVLLMAAFLLLFVKVFRRRLRVLGEETRIYSQDKTKYFLESFGGIKEIKASSKESYFIDKYDGAHKDFARAAQGQMLYTYIPKPLMESLCISGLLLFMAIRIVMGADVDKFIPVMSVFAIAAIRMLPSFNRISGYLGALMFNKASLDAVYKDLNEMKELDKNINITGSEKEVETGDVLVRNLSFYYPAKPEKKILDNVNLDIPYNKAIAFIGPSGAGKTTLADIIMGILKPVSGTVSVNDVDVIDNTSAWHKHIGYIPQSIFLTDDTIRANVAFGIPEDQIDDEMVWRALEEAQIADFVRSQEDGINSNIGDRGVKISGGQRQRLGIARALYSNPEYIILDEATSALDNDTEKAVMDAIYNLSGKKTMIIIAHRLSTISKCDVIYEVNNGNVTQTNYEDVIKKS</sequence>
<feature type="domain" description="ABC transporter" evidence="8">
    <location>
        <begin position="362"/>
        <end position="589"/>
    </location>
</feature>
<organism evidence="10 11">
    <name type="scientific">Butyrivibrio fibrisolvens</name>
    <dbReference type="NCBI Taxonomy" id="831"/>
    <lineage>
        <taxon>Bacteria</taxon>
        <taxon>Bacillati</taxon>
        <taxon>Bacillota</taxon>
        <taxon>Clostridia</taxon>
        <taxon>Lachnospirales</taxon>
        <taxon>Lachnospiraceae</taxon>
        <taxon>Butyrivibrio</taxon>
    </lineage>
</organism>
<evidence type="ECO:0000256" key="4">
    <source>
        <dbReference type="ARBA" id="ARBA00022840"/>
    </source>
</evidence>
<feature type="transmembrane region" description="Helical" evidence="7">
    <location>
        <begin position="180"/>
        <end position="198"/>
    </location>
</feature>
<dbReference type="PROSITE" id="PS50929">
    <property type="entry name" value="ABC_TM1F"/>
    <property type="match status" value="1"/>
</dbReference>
<dbReference type="GO" id="GO:0016887">
    <property type="term" value="F:ATP hydrolysis activity"/>
    <property type="evidence" value="ECO:0007669"/>
    <property type="project" value="InterPro"/>
</dbReference>
<keyword evidence="6 7" id="KW-0472">Membrane</keyword>
<evidence type="ECO:0000259" key="9">
    <source>
        <dbReference type="PROSITE" id="PS50929"/>
    </source>
</evidence>
<evidence type="ECO:0000256" key="3">
    <source>
        <dbReference type="ARBA" id="ARBA00022741"/>
    </source>
</evidence>
<evidence type="ECO:0000256" key="2">
    <source>
        <dbReference type="ARBA" id="ARBA00022692"/>
    </source>
</evidence>
<dbReference type="GO" id="GO:0034040">
    <property type="term" value="F:ATPase-coupled lipid transmembrane transporter activity"/>
    <property type="evidence" value="ECO:0007669"/>
    <property type="project" value="TreeGrafter"/>
</dbReference>
<evidence type="ECO:0000256" key="7">
    <source>
        <dbReference type="SAM" id="Phobius"/>
    </source>
</evidence>
<dbReference type="PROSITE" id="PS00211">
    <property type="entry name" value="ABC_TRANSPORTER_1"/>
    <property type="match status" value="1"/>
</dbReference>
<evidence type="ECO:0000259" key="8">
    <source>
        <dbReference type="PROSITE" id="PS50893"/>
    </source>
</evidence>